<dbReference type="InterPro" id="IPR009875">
    <property type="entry name" value="PilZ_domain"/>
</dbReference>
<dbReference type="Pfam" id="PF07238">
    <property type="entry name" value="PilZ"/>
    <property type="match status" value="1"/>
</dbReference>
<sequence>MVHDERRLYPRVVTNLGAQVQFEQESFAVEMVNLSLGGFLIEGCGRLVNLPKSPVTGAIEFGLSFELENHTVTSQCRVVYKRRLSADKAALGLKIINMDESTQRVIDTYVKKNLSY</sequence>
<keyword evidence="3" id="KW-1185">Reference proteome</keyword>
<reference evidence="3" key="1">
    <citation type="journal article" date="2019" name="Int. J. Syst. Evol. Microbiol.">
        <title>The Global Catalogue of Microorganisms (GCM) 10K type strain sequencing project: providing services to taxonomists for standard genome sequencing and annotation.</title>
        <authorList>
            <consortium name="The Broad Institute Genomics Platform"/>
            <consortium name="The Broad Institute Genome Sequencing Center for Infectious Disease"/>
            <person name="Wu L."/>
            <person name="Ma J."/>
        </authorList>
    </citation>
    <scope>NUCLEOTIDE SEQUENCE [LARGE SCALE GENOMIC DNA]</scope>
    <source>
        <strain evidence="3">CGMCC 1.15341</strain>
    </source>
</reference>
<protein>
    <recommendedName>
        <fullName evidence="1">PilZ domain-containing protein</fullName>
    </recommendedName>
</protein>
<gene>
    <name evidence="2" type="ORF">GCM10011352_19260</name>
</gene>
<dbReference type="Proteomes" id="UP000629025">
    <property type="component" value="Unassembled WGS sequence"/>
</dbReference>
<name>A0ABQ1KB29_9GAMM</name>
<dbReference type="RefSeq" id="WP_188747659.1">
    <property type="nucleotide sequence ID" value="NZ_BMIJ01000003.1"/>
</dbReference>
<evidence type="ECO:0000313" key="3">
    <source>
        <dbReference type="Proteomes" id="UP000629025"/>
    </source>
</evidence>
<dbReference type="SUPFAM" id="SSF141371">
    <property type="entry name" value="PilZ domain-like"/>
    <property type="match status" value="1"/>
</dbReference>
<organism evidence="2 3">
    <name type="scientific">Marinobacterium zhoushanense</name>
    <dbReference type="NCBI Taxonomy" id="1679163"/>
    <lineage>
        <taxon>Bacteria</taxon>
        <taxon>Pseudomonadati</taxon>
        <taxon>Pseudomonadota</taxon>
        <taxon>Gammaproteobacteria</taxon>
        <taxon>Oceanospirillales</taxon>
        <taxon>Oceanospirillaceae</taxon>
        <taxon>Marinobacterium</taxon>
    </lineage>
</organism>
<evidence type="ECO:0000259" key="1">
    <source>
        <dbReference type="Pfam" id="PF07238"/>
    </source>
</evidence>
<comment type="caution">
    <text evidence="2">The sequence shown here is derived from an EMBL/GenBank/DDBJ whole genome shotgun (WGS) entry which is preliminary data.</text>
</comment>
<proteinExistence type="predicted"/>
<feature type="domain" description="PilZ" evidence="1">
    <location>
        <begin position="5"/>
        <end position="111"/>
    </location>
</feature>
<evidence type="ECO:0000313" key="2">
    <source>
        <dbReference type="EMBL" id="GGB93339.1"/>
    </source>
</evidence>
<dbReference type="Gene3D" id="2.40.10.220">
    <property type="entry name" value="predicted glycosyltransferase like domains"/>
    <property type="match status" value="1"/>
</dbReference>
<dbReference type="EMBL" id="BMIJ01000003">
    <property type="protein sequence ID" value="GGB93339.1"/>
    <property type="molecule type" value="Genomic_DNA"/>
</dbReference>
<accession>A0ABQ1KB29</accession>